<name>A0AA35Q5G4_9HYPO</name>
<dbReference type="AlphaFoldDB" id="A0AA35Q5G4"/>
<keyword evidence="3" id="KW-1185">Reference proteome</keyword>
<feature type="region of interest" description="Disordered" evidence="1">
    <location>
        <begin position="1"/>
        <end position="92"/>
    </location>
</feature>
<gene>
    <name evidence="2" type="ORF">CCHLO57077_00010077</name>
</gene>
<accession>A0AA35Q5G4</accession>
<feature type="compositionally biased region" description="Low complexity" evidence="1">
    <location>
        <begin position="60"/>
        <end position="82"/>
    </location>
</feature>
<dbReference type="Proteomes" id="UP001160390">
    <property type="component" value="Unassembled WGS sequence"/>
</dbReference>
<proteinExistence type="predicted"/>
<organism evidence="2 3">
    <name type="scientific">Clonostachys chloroleuca</name>
    <dbReference type="NCBI Taxonomy" id="1926264"/>
    <lineage>
        <taxon>Eukaryota</taxon>
        <taxon>Fungi</taxon>
        <taxon>Dikarya</taxon>
        <taxon>Ascomycota</taxon>
        <taxon>Pezizomycotina</taxon>
        <taxon>Sordariomycetes</taxon>
        <taxon>Hypocreomycetidae</taxon>
        <taxon>Hypocreales</taxon>
        <taxon>Bionectriaceae</taxon>
        <taxon>Clonostachys</taxon>
    </lineage>
</organism>
<comment type="caution">
    <text evidence="2">The sequence shown here is derived from an EMBL/GenBank/DDBJ whole genome shotgun (WGS) entry which is preliminary data.</text>
</comment>
<feature type="compositionally biased region" description="Low complexity" evidence="1">
    <location>
        <begin position="7"/>
        <end position="37"/>
    </location>
</feature>
<evidence type="ECO:0000313" key="3">
    <source>
        <dbReference type="Proteomes" id="UP001160390"/>
    </source>
</evidence>
<evidence type="ECO:0000313" key="2">
    <source>
        <dbReference type="EMBL" id="CAI6090974.1"/>
    </source>
</evidence>
<feature type="compositionally biased region" description="Basic residues" evidence="1">
    <location>
        <begin position="41"/>
        <end position="50"/>
    </location>
</feature>
<reference evidence="2" key="1">
    <citation type="submission" date="2023-01" db="EMBL/GenBank/DDBJ databases">
        <authorList>
            <person name="Piombo E."/>
        </authorList>
    </citation>
    <scope>NUCLEOTIDE SEQUENCE</scope>
</reference>
<evidence type="ECO:0000256" key="1">
    <source>
        <dbReference type="SAM" id="MobiDB-lite"/>
    </source>
</evidence>
<sequence length="92" mass="9322">MTTVRTASISPAAPSPALSLAQLPDSSSYSGSSAHASTLGHHQKSGRRRGISGGTRSRDTTTIIATTIAQAQDGAGAAEATAHPLPTQSRRL</sequence>
<feature type="non-terminal residue" evidence="2">
    <location>
        <position position="92"/>
    </location>
</feature>
<dbReference type="EMBL" id="CABFNP030001042">
    <property type="protein sequence ID" value="CAI6090974.1"/>
    <property type="molecule type" value="Genomic_DNA"/>
</dbReference>
<protein>
    <submittedName>
        <fullName evidence="2">Uncharacterized protein</fullName>
    </submittedName>
</protein>